<comment type="caution">
    <text evidence="3">The sequence shown here is derived from an EMBL/GenBank/DDBJ whole genome shotgun (WGS) entry which is preliminary data.</text>
</comment>
<dbReference type="EMBL" id="JAMOIM010000002">
    <property type="protein sequence ID" value="MCW6507435.1"/>
    <property type="molecule type" value="Genomic_DNA"/>
</dbReference>
<dbReference type="PANTHER" id="PTHR43539:SF91">
    <property type="entry name" value="FAD-DEPENDENT URATE HYDROXYLASE"/>
    <property type="match status" value="1"/>
</dbReference>
<reference evidence="3" key="1">
    <citation type="submission" date="2022-05" db="EMBL/GenBank/DDBJ databases">
        <authorList>
            <person name="Pankratov T."/>
        </authorList>
    </citation>
    <scope>NUCLEOTIDE SEQUENCE</scope>
    <source>
        <strain evidence="3">BP6-180914</strain>
    </source>
</reference>
<dbReference type="PRINTS" id="PR00368">
    <property type="entry name" value="FADPNR"/>
</dbReference>
<accession>A0AA41YZ18</accession>
<sequence>MSELTLTELAEAARRDLATLAYPATDWVEACATRQGEHVHAVIVVGAGQSGLLAAASLRREGVHDVVVLDRAQAGQEGVWDAFARMEELRSPKALNGLEFGCPNLSIATWYAARHGRAAWEAIERVPRRDWADYLRWYRTTLALAVQSGTDVVGIRDAEADENVLAVETEVNGRRAARFARTVVIATGFDGAGAWRVPDFISDHLPRDRYDHTNGPVDFERLRGRRVAVLGHGASAFDNANAALRAGAARVDLCFRRTRLPRSNPHRHLETAGTMTHFNELDDAIRWQVARHFRAADQPPPNRAFAEALAHPRFSLHPGRPWLSVRLDGDEIVIATPQGALRCDHLLCGTGLAVDLAARPELTSLAPLVALWRDLYTPPPAQEDARLEAFPYLDANFNFLPRHERDGWVRQVFAFNGLSAVSQGPHSTSISGHRHAMPRLVRGVTARLFSLQSASFIDRLKRYDNNDLAVPDDFESAHPALGEPHPSPLPQPARLGRTEIVSG</sequence>
<dbReference type="SUPFAM" id="SSF51905">
    <property type="entry name" value="FAD/NAD(P)-binding domain"/>
    <property type="match status" value="1"/>
</dbReference>
<dbReference type="GO" id="GO:0050660">
    <property type="term" value="F:flavin adenine dinucleotide binding"/>
    <property type="evidence" value="ECO:0007669"/>
    <property type="project" value="TreeGrafter"/>
</dbReference>
<dbReference type="Pfam" id="PF13738">
    <property type="entry name" value="Pyr_redox_3"/>
    <property type="match status" value="1"/>
</dbReference>
<evidence type="ECO:0000313" key="3">
    <source>
        <dbReference type="EMBL" id="MCW6507435.1"/>
    </source>
</evidence>
<proteinExistence type="predicted"/>
<dbReference type="InterPro" id="IPR050982">
    <property type="entry name" value="Auxin_biosynth/cation_transpt"/>
</dbReference>
<dbReference type="Proteomes" id="UP001165667">
    <property type="component" value="Unassembled WGS sequence"/>
</dbReference>
<dbReference type="RefSeq" id="WP_282583779.1">
    <property type="nucleotide sequence ID" value="NZ_JAMOIM010000002.1"/>
</dbReference>
<dbReference type="GO" id="GO:0004497">
    <property type="term" value="F:monooxygenase activity"/>
    <property type="evidence" value="ECO:0007669"/>
    <property type="project" value="TreeGrafter"/>
</dbReference>
<protein>
    <submittedName>
        <fullName evidence="3">NAD(P)/FAD-dependent oxidoreductase</fullName>
    </submittedName>
</protein>
<feature type="region of interest" description="Disordered" evidence="2">
    <location>
        <begin position="474"/>
        <end position="503"/>
    </location>
</feature>
<name>A0AA41YZ18_9HYPH</name>
<gene>
    <name evidence="3" type="ORF">M8523_05295</name>
</gene>
<dbReference type="PANTHER" id="PTHR43539">
    <property type="entry name" value="FLAVIN-BINDING MONOOXYGENASE-LIKE PROTEIN (AFU_ORTHOLOGUE AFUA_4G09220)"/>
    <property type="match status" value="1"/>
</dbReference>
<evidence type="ECO:0000313" key="4">
    <source>
        <dbReference type="Proteomes" id="UP001165667"/>
    </source>
</evidence>
<organism evidence="3 4">
    <name type="scientific">Lichenifustis flavocetrariae</name>
    <dbReference type="NCBI Taxonomy" id="2949735"/>
    <lineage>
        <taxon>Bacteria</taxon>
        <taxon>Pseudomonadati</taxon>
        <taxon>Pseudomonadota</taxon>
        <taxon>Alphaproteobacteria</taxon>
        <taxon>Hyphomicrobiales</taxon>
        <taxon>Lichenihabitantaceae</taxon>
        <taxon>Lichenifustis</taxon>
    </lineage>
</organism>
<dbReference type="InterPro" id="IPR036188">
    <property type="entry name" value="FAD/NAD-bd_sf"/>
</dbReference>
<keyword evidence="4" id="KW-1185">Reference proteome</keyword>
<evidence type="ECO:0000256" key="1">
    <source>
        <dbReference type="ARBA" id="ARBA00023002"/>
    </source>
</evidence>
<dbReference type="Gene3D" id="3.50.50.60">
    <property type="entry name" value="FAD/NAD(P)-binding domain"/>
    <property type="match status" value="2"/>
</dbReference>
<evidence type="ECO:0000256" key="2">
    <source>
        <dbReference type="SAM" id="MobiDB-lite"/>
    </source>
</evidence>
<keyword evidence="1" id="KW-0560">Oxidoreductase</keyword>
<dbReference type="AlphaFoldDB" id="A0AA41YZ18"/>